<dbReference type="CDD" id="cd14718">
    <property type="entry name" value="bZIP_Maf_large"/>
    <property type="match status" value="1"/>
</dbReference>
<gene>
    <name evidence="10" type="ORF">ABEB36_010393</name>
</gene>
<keyword evidence="4" id="KW-0805">Transcription regulation</keyword>
<dbReference type="InterPro" id="IPR008917">
    <property type="entry name" value="TF_DNA-bd_sf"/>
</dbReference>
<dbReference type="InterPro" id="IPR004827">
    <property type="entry name" value="bZIP"/>
</dbReference>
<organism evidence="10 11">
    <name type="scientific">Hypothenemus hampei</name>
    <name type="common">Coffee berry borer</name>
    <dbReference type="NCBI Taxonomy" id="57062"/>
    <lineage>
        <taxon>Eukaryota</taxon>
        <taxon>Metazoa</taxon>
        <taxon>Ecdysozoa</taxon>
        <taxon>Arthropoda</taxon>
        <taxon>Hexapoda</taxon>
        <taxon>Insecta</taxon>
        <taxon>Pterygota</taxon>
        <taxon>Neoptera</taxon>
        <taxon>Endopterygota</taxon>
        <taxon>Coleoptera</taxon>
        <taxon>Polyphaga</taxon>
        <taxon>Cucujiformia</taxon>
        <taxon>Curculionidae</taxon>
        <taxon>Scolytinae</taxon>
        <taxon>Hypothenemus</taxon>
    </lineage>
</organism>
<dbReference type="PROSITE" id="PS50217">
    <property type="entry name" value="BZIP"/>
    <property type="match status" value="1"/>
</dbReference>
<dbReference type="InterPro" id="IPR004826">
    <property type="entry name" value="bZIP_Maf"/>
</dbReference>
<feature type="domain" description="BZIP" evidence="9">
    <location>
        <begin position="237"/>
        <end position="300"/>
    </location>
</feature>
<comment type="subcellular location">
    <subcellularLocation>
        <location evidence="1">Nucleus</location>
    </subcellularLocation>
</comment>
<evidence type="ECO:0000256" key="8">
    <source>
        <dbReference type="SAM" id="Coils"/>
    </source>
</evidence>
<feature type="coiled-coil region" evidence="8">
    <location>
        <begin position="255"/>
        <end position="300"/>
    </location>
</feature>
<dbReference type="PANTHER" id="PTHR10129">
    <property type="entry name" value="TRANSCRIPTION FACTOR MAF"/>
    <property type="match status" value="1"/>
</dbReference>
<name>A0ABD1EJR6_HYPHA</name>
<keyword evidence="8" id="KW-0175">Coiled coil</keyword>
<evidence type="ECO:0000256" key="6">
    <source>
        <dbReference type="ARBA" id="ARBA00023163"/>
    </source>
</evidence>
<evidence type="ECO:0000256" key="2">
    <source>
        <dbReference type="ARBA" id="ARBA00008500"/>
    </source>
</evidence>
<dbReference type="SUPFAM" id="SSF47454">
    <property type="entry name" value="A DNA-binding domain in eukaryotic transcription factors"/>
    <property type="match status" value="1"/>
</dbReference>
<keyword evidence="7" id="KW-0539">Nucleus</keyword>
<evidence type="ECO:0000313" key="11">
    <source>
        <dbReference type="Proteomes" id="UP001566132"/>
    </source>
</evidence>
<keyword evidence="3" id="KW-0678">Repressor</keyword>
<dbReference type="GO" id="GO:0003677">
    <property type="term" value="F:DNA binding"/>
    <property type="evidence" value="ECO:0007669"/>
    <property type="project" value="UniProtKB-KW"/>
</dbReference>
<comment type="caution">
    <text evidence="10">The sequence shown here is derived from an EMBL/GenBank/DDBJ whole genome shotgun (WGS) entry which is preliminary data.</text>
</comment>
<dbReference type="Proteomes" id="UP001566132">
    <property type="component" value="Unassembled WGS sequence"/>
</dbReference>
<evidence type="ECO:0000256" key="3">
    <source>
        <dbReference type="ARBA" id="ARBA00022491"/>
    </source>
</evidence>
<dbReference type="Gene3D" id="1.20.5.170">
    <property type="match status" value="1"/>
</dbReference>
<evidence type="ECO:0000313" key="10">
    <source>
        <dbReference type="EMBL" id="KAL1494876.1"/>
    </source>
</evidence>
<evidence type="ECO:0000259" key="9">
    <source>
        <dbReference type="PROSITE" id="PS50217"/>
    </source>
</evidence>
<sequence>MEDDQQHLLADEYVQDFVLDHLEDITVKREEKRPYLEAATWLHHEDDSSSRMVSRNPQHWEDRRQSISHPDAVYPQPILTTMVVNPITPPNTSPSQSPIGHQSQGLDEEQQMLWVPQILRSEPQPLDLRPLHCMGGDPDWERRTYQLPSGIIMEDQNYHHPLHHPRPQSVCSVASGLSPRINSRRNESGYLTSDGYNTSGYSTSSEDLCLTDKLLMTLSVRELNKRLHGRPREEIIRLKQKRRTLKNRGYAQNCRSKRLQQRQDLEQTNRSLQNELHRTRSELARAIQELDRLKLQIRNQVPQNITCENQNSAEYYV</sequence>
<reference evidence="10 11" key="1">
    <citation type="submission" date="2024-05" db="EMBL/GenBank/DDBJ databases">
        <title>Genetic variation in Jamaican populations of the coffee berry borer (Hypothenemus hampei).</title>
        <authorList>
            <person name="Errbii M."/>
            <person name="Myrie A."/>
        </authorList>
    </citation>
    <scope>NUCLEOTIDE SEQUENCE [LARGE SCALE GENOMIC DNA]</scope>
    <source>
        <strain evidence="10">JA-Hopewell-2020-01-JO</strain>
        <tissue evidence="10">Whole body</tissue>
    </source>
</reference>
<dbReference type="InterPro" id="IPR024874">
    <property type="entry name" value="Transcription_factor_Maf_fam"/>
</dbReference>
<accession>A0ABD1EJR6</accession>
<dbReference type="EMBL" id="JBDJPC010000007">
    <property type="protein sequence ID" value="KAL1494876.1"/>
    <property type="molecule type" value="Genomic_DNA"/>
</dbReference>
<dbReference type="Pfam" id="PF03131">
    <property type="entry name" value="bZIP_Maf"/>
    <property type="match status" value="1"/>
</dbReference>
<protein>
    <recommendedName>
        <fullName evidence="9">BZIP domain-containing protein</fullName>
    </recommendedName>
</protein>
<dbReference type="SUPFAM" id="SSF57959">
    <property type="entry name" value="Leucine zipper domain"/>
    <property type="match status" value="1"/>
</dbReference>
<keyword evidence="5" id="KW-0238">DNA-binding</keyword>
<keyword evidence="6" id="KW-0804">Transcription</keyword>
<dbReference type="InterPro" id="IPR046347">
    <property type="entry name" value="bZIP_sf"/>
</dbReference>
<evidence type="ECO:0000256" key="1">
    <source>
        <dbReference type="ARBA" id="ARBA00004123"/>
    </source>
</evidence>
<evidence type="ECO:0000256" key="7">
    <source>
        <dbReference type="ARBA" id="ARBA00023242"/>
    </source>
</evidence>
<dbReference type="PANTHER" id="PTHR10129:SF44">
    <property type="entry name" value="TRAFFIC JAM, ISOFORM C"/>
    <property type="match status" value="1"/>
</dbReference>
<evidence type="ECO:0000256" key="5">
    <source>
        <dbReference type="ARBA" id="ARBA00023125"/>
    </source>
</evidence>
<dbReference type="FunFam" id="1.20.5.170:FF:000011">
    <property type="entry name" value="Transcription factor MafG, putative"/>
    <property type="match status" value="1"/>
</dbReference>
<dbReference type="AlphaFoldDB" id="A0ABD1EJR6"/>
<keyword evidence="11" id="KW-1185">Reference proteome</keyword>
<comment type="similarity">
    <text evidence="2">Belongs to the bZIP family. Maf subfamily.</text>
</comment>
<evidence type="ECO:0000256" key="4">
    <source>
        <dbReference type="ARBA" id="ARBA00023015"/>
    </source>
</evidence>
<dbReference type="SMART" id="SM00338">
    <property type="entry name" value="BRLZ"/>
    <property type="match status" value="1"/>
</dbReference>
<dbReference type="GO" id="GO:0005634">
    <property type="term" value="C:nucleus"/>
    <property type="evidence" value="ECO:0007669"/>
    <property type="project" value="UniProtKB-SubCell"/>
</dbReference>
<proteinExistence type="inferred from homology"/>